<proteinExistence type="predicted"/>
<gene>
    <name evidence="2" type="ORF">GCM10010211_58390</name>
</gene>
<evidence type="ECO:0000256" key="1">
    <source>
        <dbReference type="SAM" id="MobiDB-lite"/>
    </source>
</evidence>
<feature type="compositionally biased region" description="Basic and acidic residues" evidence="1">
    <location>
        <begin position="56"/>
        <end position="71"/>
    </location>
</feature>
<comment type="caution">
    <text evidence="2">The sequence shown here is derived from an EMBL/GenBank/DDBJ whole genome shotgun (WGS) entry which is preliminary data.</text>
</comment>
<evidence type="ECO:0000313" key="3">
    <source>
        <dbReference type="Proteomes" id="UP000654471"/>
    </source>
</evidence>
<evidence type="ECO:0000313" key="2">
    <source>
        <dbReference type="EMBL" id="GGU84723.1"/>
    </source>
</evidence>
<dbReference type="Proteomes" id="UP000654471">
    <property type="component" value="Unassembled WGS sequence"/>
</dbReference>
<keyword evidence="3" id="KW-1185">Reference proteome</keyword>
<feature type="compositionally biased region" description="Low complexity" evidence="1">
    <location>
        <begin position="28"/>
        <end position="47"/>
    </location>
</feature>
<organism evidence="2 3">
    <name type="scientific">Streptomyces albospinus</name>
    <dbReference type="NCBI Taxonomy" id="285515"/>
    <lineage>
        <taxon>Bacteria</taxon>
        <taxon>Bacillati</taxon>
        <taxon>Actinomycetota</taxon>
        <taxon>Actinomycetes</taxon>
        <taxon>Kitasatosporales</taxon>
        <taxon>Streptomycetaceae</taxon>
        <taxon>Streptomyces</taxon>
    </lineage>
</organism>
<protein>
    <submittedName>
        <fullName evidence="2">Uncharacterized protein</fullName>
    </submittedName>
</protein>
<name>A0ABQ2VFS1_9ACTN</name>
<accession>A0ABQ2VFS1</accession>
<sequence>MPEWTDRAASTGSPPRTCGRGPPDDESGAPANRARPAAYADPAAGSSPPQPTCQPVREHTNRPIAPAHDRSSCPAIRNPAITFGKRATSETSHPYRENRHAKAGNNLI</sequence>
<feature type="region of interest" description="Disordered" evidence="1">
    <location>
        <begin position="1"/>
        <end position="108"/>
    </location>
</feature>
<reference evidence="3" key="1">
    <citation type="journal article" date="2019" name="Int. J. Syst. Evol. Microbiol.">
        <title>The Global Catalogue of Microorganisms (GCM) 10K type strain sequencing project: providing services to taxonomists for standard genome sequencing and annotation.</title>
        <authorList>
            <consortium name="The Broad Institute Genomics Platform"/>
            <consortium name="The Broad Institute Genome Sequencing Center for Infectious Disease"/>
            <person name="Wu L."/>
            <person name="Ma J."/>
        </authorList>
    </citation>
    <scope>NUCLEOTIDE SEQUENCE [LARGE SCALE GENOMIC DNA]</scope>
    <source>
        <strain evidence="3">JCM 3399</strain>
    </source>
</reference>
<dbReference type="EMBL" id="BMRP01000025">
    <property type="protein sequence ID" value="GGU84723.1"/>
    <property type="molecule type" value="Genomic_DNA"/>
</dbReference>